<dbReference type="OrthoDB" id="7019655at2"/>
<dbReference type="EMBL" id="AE015451">
    <property type="protein sequence ID" value="AAN69306.1"/>
    <property type="molecule type" value="Genomic_DNA"/>
</dbReference>
<evidence type="ECO:0000313" key="1">
    <source>
        <dbReference type="EMBL" id="AAN69306.1"/>
    </source>
</evidence>
<dbReference type="BioCyc" id="PPUT160488:G1G01-3960-MONOMER"/>
<dbReference type="HOGENOM" id="CLU_155878_1_0_6"/>
<dbReference type="PATRIC" id="fig|160488.4.peg.3953"/>
<reference evidence="1 2" key="1">
    <citation type="journal article" date="2002" name="Environ. Microbiol.">
        <title>Complete genome sequence and comparative analysis of the metabolically versatile Pseudomonas putida KT2440.</title>
        <authorList>
            <person name="Nelson K.E."/>
            <person name="Weinel C."/>
            <person name="Paulsen I.T."/>
            <person name="Dodson R.J."/>
            <person name="Hilbert H."/>
            <person name="Martins dos Santos V.A."/>
            <person name="Fouts D.E."/>
            <person name="Gill S.R."/>
            <person name="Pop M."/>
            <person name="Holmes M."/>
            <person name="Brinkac L."/>
            <person name="Beanan M."/>
            <person name="DeBoy R.T."/>
            <person name="Daugherty S."/>
            <person name="Kolonay J."/>
            <person name="Madupu R."/>
            <person name="Nelson W."/>
            <person name="White O."/>
            <person name="Peterson J."/>
            <person name="Khouri H."/>
            <person name="Hance I."/>
            <person name="Chris Lee P."/>
            <person name="Holtzapple E."/>
            <person name="Scanlan D."/>
            <person name="Tran K."/>
            <person name="Moazzez A."/>
            <person name="Utterback T."/>
            <person name="Rizzo M."/>
            <person name="Lee K."/>
            <person name="Kosack D."/>
            <person name="Moestl D."/>
            <person name="Wedler H."/>
            <person name="Lauber J."/>
            <person name="Stjepandic D."/>
            <person name="Hoheisel J."/>
            <person name="Straetz M."/>
            <person name="Heim S."/>
            <person name="Kiewitz C."/>
            <person name="Eisen J.A."/>
            <person name="Timmis K.N."/>
            <person name="Dusterhoft A."/>
            <person name="Tummler B."/>
            <person name="Fraser C.M."/>
        </authorList>
    </citation>
    <scope>NUCLEOTIDE SEQUENCE [LARGE SCALE GENOMIC DNA]</scope>
    <source>
        <strain evidence="2">ATCC 47054 / DSM 6125 / CFBP 8728 / NCIMB 11950 / KT2440</strain>
    </source>
</reference>
<evidence type="ECO:0000313" key="2">
    <source>
        <dbReference type="Proteomes" id="UP000000556"/>
    </source>
</evidence>
<keyword evidence="2" id="KW-1185">Reference proteome</keyword>
<dbReference type="STRING" id="160488.PP_3709"/>
<dbReference type="PaxDb" id="160488-PP_3709"/>
<proteinExistence type="predicted"/>
<accession>Q88GL2</accession>
<organism evidence="1 2">
    <name type="scientific">Pseudomonas putida (strain ATCC 47054 / DSM 6125 / CFBP 8728 / NCIMB 11950 / KT2440)</name>
    <dbReference type="NCBI Taxonomy" id="160488"/>
    <lineage>
        <taxon>Bacteria</taxon>
        <taxon>Pseudomonadati</taxon>
        <taxon>Pseudomonadota</taxon>
        <taxon>Gammaproteobacteria</taxon>
        <taxon>Pseudomonadales</taxon>
        <taxon>Pseudomonadaceae</taxon>
        <taxon>Pseudomonas</taxon>
    </lineage>
</organism>
<protein>
    <submittedName>
        <fullName evidence="1">Uncharacterized protein</fullName>
    </submittedName>
</protein>
<reference evidence="1 2" key="2">
    <citation type="journal article" date="2016" name="Environ. Microbiol.">
        <title>The revisited genome of Pseudomonas putida KT2440 enlightens its value as a robust metabolic chassis.</title>
        <authorList>
            <person name="Belda E."/>
            <person name="van Heck R.G."/>
            <person name="Lopez-Sanchez M.J."/>
            <person name="Cruveiller S."/>
            <person name="Barbe V."/>
            <person name="Fraser C."/>
            <person name="Klenk H.P."/>
            <person name="Petersen J."/>
            <person name="Morgat A."/>
            <person name="Nikel P.I."/>
            <person name="Vallenet D."/>
            <person name="Rouy Z."/>
            <person name="Sekowska A."/>
            <person name="Martins Dos Santos V.A."/>
            <person name="de Lorenzo V."/>
            <person name="Danchin A."/>
            <person name="Medigue C."/>
        </authorList>
    </citation>
    <scope>NUCLEOTIDE SEQUENCE [LARGE SCALE GENOMIC DNA]</scope>
    <source>
        <strain evidence="2">ATCC 47054 / DSM 6125 / CFBP 8728 / NCIMB 11950 / KT2440</strain>
    </source>
</reference>
<name>Q88GL2_PSEPK</name>
<dbReference type="AlphaFoldDB" id="Q88GL2"/>
<dbReference type="KEGG" id="ppu:PP_3709"/>
<dbReference type="RefSeq" id="WP_010954545.1">
    <property type="nucleotide sequence ID" value="NC_002947.4"/>
</dbReference>
<gene>
    <name evidence="1" type="ordered locus">PP_3709</name>
</gene>
<sequence length="119" mass="13189">MQEPVELSFHGKSLSVLDLRRIAKAKHQGFDKPITAYLGSAFMNGRSAAGIIFGHQGEDPFGRLEDGCLFQASGLVSVKKEGLFWVASTEDCRYVIASFKRGDGRRSLRDFLSRYGESI</sequence>
<dbReference type="Proteomes" id="UP000000556">
    <property type="component" value="Chromosome"/>
</dbReference>